<gene>
    <name evidence="2" type="ORF">ACFSUC_05115</name>
</gene>
<comment type="caution">
    <text evidence="2">The sequence shown here is derived from an EMBL/GenBank/DDBJ whole genome shotgun (WGS) entry which is preliminary data.</text>
</comment>
<protein>
    <submittedName>
        <fullName evidence="2">General stress protein</fullName>
    </submittedName>
</protein>
<evidence type="ECO:0000313" key="2">
    <source>
        <dbReference type="EMBL" id="MFD2670987.1"/>
    </source>
</evidence>
<evidence type="ECO:0000259" key="1">
    <source>
        <dbReference type="Pfam" id="PF11181"/>
    </source>
</evidence>
<dbReference type="Proteomes" id="UP001597497">
    <property type="component" value="Unassembled WGS sequence"/>
</dbReference>
<proteinExistence type="predicted"/>
<reference evidence="3" key="1">
    <citation type="journal article" date="2019" name="Int. J. Syst. Evol. Microbiol.">
        <title>The Global Catalogue of Microorganisms (GCM) 10K type strain sequencing project: providing services to taxonomists for standard genome sequencing and annotation.</title>
        <authorList>
            <consortium name="The Broad Institute Genomics Platform"/>
            <consortium name="The Broad Institute Genome Sequencing Center for Infectious Disease"/>
            <person name="Wu L."/>
            <person name="Ma J."/>
        </authorList>
    </citation>
    <scope>NUCLEOTIDE SEQUENCE [LARGE SCALE GENOMIC DNA]</scope>
    <source>
        <strain evidence="3">KCTC 33676</strain>
    </source>
</reference>
<dbReference type="InterPro" id="IPR025889">
    <property type="entry name" value="GSP17M-like_dom"/>
</dbReference>
<evidence type="ECO:0000313" key="3">
    <source>
        <dbReference type="Proteomes" id="UP001597497"/>
    </source>
</evidence>
<name>A0ABW5R7I3_9BACL</name>
<sequence length="108" mass="11934">MKPTVEIVDNGVQALDTVKRMHGQGIEGARIYVLAHEEKRTAHIADATDAQEIDIAEEGMFRSLANIFRSRGDELRSKLESVGLTEEEANHYEEVLDQGKVLVIATAS</sequence>
<dbReference type="Pfam" id="PF11181">
    <property type="entry name" value="YflT"/>
    <property type="match status" value="1"/>
</dbReference>
<accession>A0ABW5R7I3</accession>
<feature type="domain" description="General stress protein 17M-like" evidence="1">
    <location>
        <begin position="4"/>
        <end position="99"/>
    </location>
</feature>
<dbReference type="RefSeq" id="WP_379928407.1">
    <property type="nucleotide sequence ID" value="NZ_JBHUMM010000007.1"/>
</dbReference>
<organism evidence="2 3">
    <name type="scientific">Marinicrinis sediminis</name>
    <dbReference type="NCBI Taxonomy" id="1652465"/>
    <lineage>
        <taxon>Bacteria</taxon>
        <taxon>Bacillati</taxon>
        <taxon>Bacillota</taxon>
        <taxon>Bacilli</taxon>
        <taxon>Bacillales</taxon>
        <taxon>Paenibacillaceae</taxon>
    </lineage>
</organism>
<dbReference type="EMBL" id="JBHUMM010000007">
    <property type="protein sequence ID" value="MFD2670987.1"/>
    <property type="molecule type" value="Genomic_DNA"/>
</dbReference>
<keyword evidence="3" id="KW-1185">Reference proteome</keyword>